<dbReference type="SUPFAM" id="SSF51621">
    <property type="entry name" value="Phosphoenolpyruvate/pyruvate domain"/>
    <property type="match status" value="1"/>
</dbReference>
<keyword evidence="9" id="KW-0808">Transferase</keyword>
<evidence type="ECO:0000256" key="10">
    <source>
        <dbReference type="ARBA" id="ARBA00022683"/>
    </source>
</evidence>
<dbReference type="PROSITE" id="PS00369">
    <property type="entry name" value="PTS_HPR_HIS"/>
    <property type="match status" value="1"/>
</dbReference>
<dbReference type="InterPro" id="IPR040442">
    <property type="entry name" value="Pyrv_kinase-like_dom_sf"/>
</dbReference>
<dbReference type="Pfam" id="PF00391">
    <property type="entry name" value="PEP-utilizers"/>
    <property type="match status" value="1"/>
</dbReference>
<dbReference type="Gene3D" id="2.70.70.10">
    <property type="entry name" value="Glucose Permease (Domain IIA)"/>
    <property type="match status" value="1"/>
</dbReference>
<dbReference type="Proteomes" id="UP001500238">
    <property type="component" value="Unassembled WGS sequence"/>
</dbReference>
<dbReference type="Pfam" id="PF05524">
    <property type="entry name" value="PEP-utilisers_N"/>
    <property type="match status" value="1"/>
</dbReference>
<evidence type="ECO:0000256" key="13">
    <source>
        <dbReference type="ARBA" id="ARBA00022842"/>
    </source>
</evidence>
<evidence type="ECO:0000256" key="11">
    <source>
        <dbReference type="ARBA" id="ARBA00022723"/>
    </source>
</evidence>
<accession>A0ABP3SZS1</accession>
<keyword evidence="8" id="KW-0762">Sugar transport</keyword>
<organism evidence="16 17">
    <name type="scientific">Sphingomonas insulae</name>
    <dbReference type="NCBI Taxonomy" id="424800"/>
    <lineage>
        <taxon>Bacteria</taxon>
        <taxon>Pseudomonadati</taxon>
        <taxon>Pseudomonadota</taxon>
        <taxon>Alphaproteobacteria</taxon>
        <taxon>Sphingomonadales</taxon>
        <taxon>Sphingomonadaceae</taxon>
        <taxon>Sphingomonas</taxon>
    </lineage>
</organism>
<dbReference type="SUPFAM" id="SSF52009">
    <property type="entry name" value="Phosphohistidine domain"/>
    <property type="match status" value="1"/>
</dbReference>
<dbReference type="EMBL" id="BAAAES010000009">
    <property type="protein sequence ID" value="GAA0671255.1"/>
    <property type="molecule type" value="Genomic_DNA"/>
</dbReference>
<evidence type="ECO:0000256" key="4">
    <source>
        <dbReference type="ARBA" id="ARBA00007837"/>
    </source>
</evidence>
<dbReference type="PROSITE" id="PS51093">
    <property type="entry name" value="PTS_EIIA_TYPE_1"/>
    <property type="match status" value="1"/>
</dbReference>
<dbReference type="InterPro" id="IPR008279">
    <property type="entry name" value="PEP-util_enz_mobile_dom"/>
</dbReference>
<keyword evidence="7" id="KW-0963">Cytoplasm</keyword>
<dbReference type="InterPro" id="IPR000121">
    <property type="entry name" value="PEP_util_C"/>
</dbReference>
<evidence type="ECO:0000256" key="3">
    <source>
        <dbReference type="ARBA" id="ARBA00004496"/>
    </source>
</evidence>
<dbReference type="InterPro" id="IPR006318">
    <property type="entry name" value="PTS_EI-like"/>
</dbReference>
<keyword evidence="11" id="KW-0479">Metal-binding</keyword>
<sequence length="832" mass="83750">MTDVQLVAPLAGWVLPLAAVPDPVFAEGMMGPGIGIDPIGDTLHAPCDGIVLTVHAAGHAVTLDAGHGMSLLMHIGVDTVALQGKGFEPLVTPGARVAAGDPLIRFDLDGVVQAAPSAVTPVIVIEGEGVALLDVAAEGLVAVGDPLFRIVAADDAGGTGRIVGDMVSRDTVVLLPHGLHARPAARIVAAVRASGANVTIRSGERSAAATSPVALLSLGLASGAPVTIEARGGEAAGVIDTIATLLSAEVDAGPASAPVPAPSVRQPAIVAEPGAIGGVAAAPGLAIGPAYWLHVATPDLPANGEGVAVERARLSEGLTAVAAALDMAATEPGQMRGVLNAHRAILDDPDLRARADAAIANGMSAAAAMMTAAEAQEAQLRASGNARIAERADDIRDVALRVVHAILRTEPAALSVPAGAIVLAHDLFPSQLAALADLKVGGFAVAGGGPTSHVAILAAGMGVPMAVAFGDAIDAVTDGVTVLLDADAGTLVADPAPERVAAVRSIMAARAAAEAAALVAGDRPAATADGVPVHVFANLGSVTDARNAAAMGAEGCGLLRTEFLFLDRTTPPDHEEQAAEYRDVVAALPGRPVVIRLLDVGGDKPATYLAIPAEENPALGLRGIRVALARPEILDAQLRGILAVPDVDRCRIMVPMVANVDEMIAVRTALDRLRGELGIGPVPLGAMIETPAAAATADLIARHADFLSIGSNDLTQYVLAMDRGNPALAAGIDGLHPAVLRLIRMTCEGAATRDVPVSVCGGLAADPLAAPILIGLGVRTLSVPPARIPATKALVAGLTLAAARDLADRALAARDAARVRDLARRFAEESGR</sequence>
<dbReference type="SUPFAM" id="SSF47831">
    <property type="entry name" value="Enzyme I of the PEP:sugar phosphotransferase system HPr-binding (sub)domain"/>
    <property type="match status" value="1"/>
</dbReference>
<dbReference type="PROSITE" id="PS00742">
    <property type="entry name" value="PEP_ENZYMES_2"/>
    <property type="match status" value="1"/>
</dbReference>
<name>A0ABP3SZS1_9SPHN</name>
<keyword evidence="6" id="KW-0813">Transport</keyword>
<evidence type="ECO:0000256" key="8">
    <source>
        <dbReference type="ARBA" id="ARBA00022597"/>
    </source>
</evidence>
<protein>
    <recommendedName>
        <fullName evidence="5">phosphoenolpyruvate--protein phosphotransferase</fullName>
        <ecNumber evidence="5">2.7.3.9</ecNumber>
    </recommendedName>
</protein>
<evidence type="ECO:0000256" key="6">
    <source>
        <dbReference type="ARBA" id="ARBA00022448"/>
    </source>
</evidence>
<dbReference type="PRINTS" id="PR01736">
    <property type="entry name" value="PHPHTRNFRASE"/>
</dbReference>
<dbReference type="CDD" id="cd00367">
    <property type="entry name" value="PTS-HPr_like"/>
    <property type="match status" value="1"/>
</dbReference>
<dbReference type="InterPro" id="IPR008731">
    <property type="entry name" value="PTS_EIN"/>
</dbReference>
<dbReference type="InterPro" id="IPR036618">
    <property type="entry name" value="PtsI_HPr-bd_sf"/>
</dbReference>
<evidence type="ECO:0000313" key="16">
    <source>
        <dbReference type="EMBL" id="GAA0671255.1"/>
    </source>
</evidence>
<dbReference type="NCBIfam" id="TIGR00830">
    <property type="entry name" value="PTBA"/>
    <property type="match status" value="1"/>
</dbReference>
<dbReference type="InterPro" id="IPR011055">
    <property type="entry name" value="Dup_hybrid_motif"/>
</dbReference>
<dbReference type="InterPro" id="IPR001127">
    <property type="entry name" value="PTS_EIIA_1_perm"/>
</dbReference>
<dbReference type="RefSeq" id="WP_163958588.1">
    <property type="nucleotide sequence ID" value="NZ_BAAAES010000009.1"/>
</dbReference>
<feature type="domain" description="HPr" evidence="15">
    <location>
        <begin position="166"/>
        <end position="253"/>
    </location>
</feature>
<evidence type="ECO:0000259" key="14">
    <source>
        <dbReference type="PROSITE" id="PS51093"/>
    </source>
</evidence>
<dbReference type="InterPro" id="IPR015813">
    <property type="entry name" value="Pyrv/PenolPyrv_kinase-like_dom"/>
</dbReference>
<dbReference type="InterPro" id="IPR035895">
    <property type="entry name" value="HPr-like_sf"/>
</dbReference>
<comment type="catalytic activity">
    <reaction evidence="1">
        <text>L-histidyl-[protein] + phosphoenolpyruvate = N(pros)-phospho-L-histidyl-[protein] + pyruvate</text>
        <dbReference type="Rhea" id="RHEA:23880"/>
        <dbReference type="Rhea" id="RHEA-COMP:9745"/>
        <dbReference type="Rhea" id="RHEA-COMP:9746"/>
        <dbReference type="ChEBI" id="CHEBI:15361"/>
        <dbReference type="ChEBI" id="CHEBI:29979"/>
        <dbReference type="ChEBI" id="CHEBI:58702"/>
        <dbReference type="ChEBI" id="CHEBI:64837"/>
        <dbReference type="EC" id="2.7.3.9"/>
    </reaction>
</comment>
<dbReference type="Gene3D" id="3.20.20.60">
    <property type="entry name" value="Phosphoenolpyruvate-binding domains"/>
    <property type="match status" value="1"/>
</dbReference>
<dbReference type="Gene3D" id="3.50.30.10">
    <property type="entry name" value="Phosphohistidine domain"/>
    <property type="match status" value="1"/>
</dbReference>
<dbReference type="PRINTS" id="PR00107">
    <property type="entry name" value="PHOSPHOCPHPR"/>
</dbReference>
<keyword evidence="10" id="KW-0598">Phosphotransferase system</keyword>
<reference evidence="17" key="1">
    <citation type="journal article" date="2019" name="Int. J. Syst. Evol. Microbiol.">
        <title>The Global Catalogue of Microorganisms (GCM) 10K type strain sequencing project: providing services to taxonomists for standard genome sequencing and annotation.</title>
        <authorList>
            <consortium name="The Broad Institute Genomics Platform"/>
            <consortium name="The Broad Institute Genome Sequencing Center for Infectious Disease"/>
            <person name="Wu L."/>
            <person name="Ma J."/>
        </authorList>
    </citation>
    <scope>NUCLEOTIDE SEQUENCE [LARGE SCALE GENOMIC DNA]</scope>
    <source>
        <strain evidence="17">JCM 14603</strain>
    </source>
</reference>
<dbReference type="InterPro" id="IPR000032">
    <property type="entry name" value="HPr-like"/>
</dbReference>
<dbReference type="SUPFAM" id="SSF55594">
    <property type="entry name" value="HPr-like"/>
    <property type="match status" value="1"/>
</dbReference>
<evidence type="ECO:0000256" key="1">
    <source>
        <dbReference type="ARBA" id="ARBA00000683"/>
    </source>
</evidence>
<gene>
    <name evidence="16" type="primary">ptsP_1</name>
    <name evidence="16" type="ORF">GCM10009102_22690</name>
</gene>
<dbReference type="EC" id="2.7.3.9" evidence="5"/>
<dbReference type="InterPro" id="IPR036637">
    <property type="entry name" value="Phosphohistidine_dom_sf"/>
</dbReference>
<dbReference type="InterPro" id="IPR050499">
    <property type="entry name" value="PEP-utilizing_PTS_enzyme"/>
</dbReference>
<evidence type="ECO:0000256" key="9">
    <source>
        <dbReference type="ARBA" id="ARBA00022679"/>
    </source>
</evidence>
<evidence type="ECO:0000256" key="5">
    <source>
        <dbReference type="ARBA" id="ARBA00012232"/>
    </source>
</evidence>
<dbReference type="SUPFAM" id="SSF51261">
    <property type="entry name" value="Duplicated hybrid motif"/>
    <property type="match status" value="1"/>
</dbReference>
<dbReference type="Pfam" id="PF02896">
    <property type="entry name" value="PEP-utilizers_C"/>
    <property type="match status" value="1"/>
</dbReference>
<dbReference type="InterPro" id="IPR023151">
    <property type="entry name" value="PEP_util_CS"/>
</dbReference>
<comment type="similarity">
    <text evidence="4">Belongs to the PEP-utilizing enzyme family.</text>
</comment>
<dbReference type="Gene3D" id="1.10.274.10">
    <property type="entry name" value="PtsI, HPr-binding domain"/>
    <property type="match status" value="1"/>
</dbReference>
<proteinExistence type="inferred from homology"/>
<keyword evidence="17" id="KW-1185">Reference proteome</keyword>
<keyword evidence="13" id="KW-0460">Magnesium</keyword>
<dbReference type="PROSITE" id="PS00371">
    <property type="entry name" value="PTS_EIIA_TYPE_1_HIS"/>
    <property type="match status" value="1"/>
</dbReference>
<dbReference type="NCBIfam" id="TIGR01003">
    <property type="entry name" value="PTS_HPr_family"/>
    <property type="match status" value="1"/>
</dbReference>
<dbReference type="InterPro" id="IPR001020">
    <property type="entry name" value="PTS_HPr_His_P_site"/>
</dbReference>
<evidence type="ECO:0000313" key="17">
    <source>
        <dbReference type="Proteomes" id="UP001500238"/>
    </source>
</evidence>
<dbReference type="Pfam" id="PF00358">
    <property type="entry name" value="PTS_EIIA_1"/>
    <property type="match status" value="1"/>
</dbReference>
<evidence type="ECO:0000256" key="2">
    <source>
        <dbReference type="ARBA" id="ARBA00001946"/>
    </source>
</evidence>
<keyword evidence="12" id="KW-0418">Kinase</keyword>
<comment type="subcellular location">
    <subcellularLocation>
        <location evidence="3">Cytoplasm</location>
    </subcellularLocation>
</comment>
<evidence type="ECO:0000259" key="15">
    <source>
        <dbReference type="PROSITE" id="PS51350"/>
    </source>
</evidence>
<comment type="cofactor">
    <cofactor evidence="2">
        <name>Mg(2+)</name>
        <dbReference type="ChEBI" id="CHEBI:18420"/>
    </cofactor>
</comment>
<evidence type="ECO:0000256" key="7">
    <source>
        <dbReference type="ARBA" id="ARBA00022490"/>
    </source>
</evidence>
<dbReference type="PANTHER" id="PTHR46244:SF6">
    <property type="entry name" value="PHOSPHOENOLPYRUVATE-PROTEIN PHOSPHOTRANSFERASE"/>
    <property type="match status" value="1"/>
</dbReference>
<dbReference type="Gene3D" id="3.30.1340.10">
    <property type="entry name" value="HPr-like"/>
    <property type="match status" value="1"/>
</dbReference>
<evidence type="ECO:0000256" key="12">
    <source>
        <dbReference type="ARBA" id="ARBA00022777"/>
    </source>
</evidence>
<dbReference type="PANTHER" id="PTHR46244">
    <property type="entry name" value="PHOSPHOENOLPYRUVATE-PROTEIN PHOSPHOTRANSFERASE"/>
    <property type="match status" value="1"/>
</dbReference>
<dbReference type="PROSITE" id="PS51350">
    <property type="entry name" value="PTS_HPR_DOM"/>
    <property type="match status" value="1"/>
</dbReference>
<dbReference type="NCBIfam" id="TIGR01417">
    <property type="entry name" value="PTS_I_fam"/>
    <property type="match status" value="1"/>
</dbReference>
<comment type="caution">
    <text evidence="16">The sequence shown here is derived from an EMBL/GenBank/DDBJ whole genome shotgun (WGS) entry which is preliminary data.</text>
</comment>
<dbReference type="Pfam" id="PF00381">
    <property type="entry name" value="PTS-HPr"/>
    <property type="match status" value="1"/>
</dbReference>
<feature type="domain" description="PTS EIIA type-1" evidence="14">
    <location>
        <begin position="22"/>
        <end position="126"/>
    </location>
</feature>